<evidence type="ECO:0000256" key="4">
    <source>
        <dbReference type="PROSITE-ProRule" id="PRU01016"/>
    </source>
</evidence>
<dbReference type="EMBL" id="UPTC01000297">
    <property type="protein sequence ID" value="VBB27853.1"/>
    <property type="molecule type" value="Genomic_DNA"/>
</dbReference>
<dbReference type="PANTHER" id="PTHR46098:SF1">
    <property type="entry name" value="TRNA (CYTOSINE(38)-C(5))-METHYLTRANSFERASE"/>
    <property type="match status" value="1"/>
</dbReference>
<evidence type="ECO:0000256" key="1">
    <source>
        <dbReference type="ARBA" id="ARBA00022603"/>
    </source>
</evidence>
<evidence type="ECO:0000313" key="5">
    <source>
        <dbReference type="EMBL" id="VBB27853.1"/>
    </source>
</evidence>
<reference evidence="5 6" key="1">
    <citation type="submission" date="2018-08" db="EMBL/GenBank/DDBJ databases">
        <authorList>
            <person name="Laetsch R D."/>
            <person name="Stevens L."/>
            <person name="Kumar S."/>
            <person name="Blaxter L. M."/>
        </authorList>
    </citation>
    <scope>NUCLEOTIDE SEQUENCE [LARGE SCALE GENOMIC DNA]</scope>
</reference>
<dbReference type="PROSITE" id="PS51679">
    <property type="entry name" value="SAM_MT_C5"/>
    <property type="match status" value="1"/>
</dbReference>
<evidence type="ECO:0000256" key="3">
    <source>
        <dbReference type="ARBA" id="ARBA00022691"/>
    </source>
</evidence>
<organism evidence="5 6">
    <name type="scientific">Acanthocheilonema viteae</name>
    <name type="common">Filarial nematode worm</name>
    <name type="synonym">Dipetalonema viteae</name>
    <dbReference type="NCBI Taxonomy" id="6277"/>
    <lineage>
        <taxon>Eukaryota</taxon>
        <taxon>Metazoa</taxon>
        <taxon>Ecdysozoa</taxon>
        <taxon>Nematoda</taxon>
        <taxon>Chromadorea</taxon>
        <taxon>Rhabditida</taxon>
        <taxon>Spirurina</taxon>
        <taxon>Spiruromorpha</taxon>
        <taxon>Filarioidea</taxon>
        <taxon>Onchocercidae</taxon>
        <taxon>Acanthocheilonema</taxon>
    </lineage>
</organism>
<protein>
    <recommendedName>
        <fullName evidence="7">DNA (cytosine-5-)-methyltransferase</fullName>
    </recommendedName>
</protein>
<dbReference type="SUPFAM" id="SSF53335">
    <property type="entry name" value="S-adenosyl-L-methionine-dependent methyltransferases"/>
    <property type="match status" value="1"/>
</dbReference>
<keyword evidence="3 4" id="KW-0949">S-adenosyl-L-methionine</keyword>
<gene>
    <name evidence="5" type="ORF">NAV_LOCUS2683</name>
</gene>
<dbReference type="OrthoDB" id="414133at2759"/>
<evidence type="ECO:0000313" key="6">
    <source>
        <dbReference type="Proteomes" id="UP000276991"/>
    </source>
</evidence>
<dbReference type="GO" id="GO:0032259">
    <property type="term" value="P:methylation"/>
    <property type="evidence" value="ECO:0007669"/>
    <property type="project" value="UniProtKB-KW"/>
</dbReference>
<dbReference type="Gene3D" id="3.90.120.10">
    <property type="entry name" value="DNA Methylase, subunit A, domain 2"/>
    <property type="match status" value="1"/>
</dbReference>
<dbReference type="AlphaFoldDB" id="A0A498SGX7"/>
<dbReference type="Gene3D" id="3.40.50.150">
    <property type="entry name" value="Vaccinia Virus protein VP39"/>
    <property type="match status" value="1"/>
</dbReference>
<evidence type="ECO:0000256" key="2">
    <source>
        <dbReference type="ARBA" id="ARBA00022679"/>
    </source>
</evidence>
<keyword evidence="6" id="KW-1185">Reference proteome</keyword>
<accession>A0A498SGX7</accession>
<proteinExistence type="inferred from homology"/>
<dbReference type="InterPro" id="IPR050750">
    <property type="entry name" value="C5-MTase"/>
</dbReference>
<name>A0A498SGX7_ACAVI</name>
<comment type="similarity">
    <text evidence="4">Belongs to the class I-like SAM-binding methyltransferase superfamily. C5-methyltransferase family.</text>
</comment>
<dbReference type="InterPro" id="IPR001525">
    <property type="entry name" value="C5_MeTfrase"/>
</dbReference>
<dbReference type="STRING" id="6277.A0A498SGX7"/>
<dbReference type="Proteomes" id="UP000276991">
    <property type="component" value="Unassembled WGS sequence"/>
</dbReference>
<dbReference type="PANTHER" id="PTHR46098">
    <property type="entry name" value="TRNA (CYTOSINE(38)-C(5))-METHYLTRANSFERASE"/>
    <property type="match status" value="1"/>
</dbReference>
<dbReference type="InterPro" id="IPR029063">
    <property type="entry name" value="SAM-dependent_MTases_sf"/>
</dbReference>
<evidence type="ECO:0008006" key="7">
    <source>
        <dbReference type="Google" id="ProtNLM"/>
    </source>
</evidence>
<dbReference type="Pfam" id="PF00145">
    <property type="entry name" value="DNA_methylase"/>
    <property type="match status" value="1"/>
</dbReference>
<dbReference type="PRINTS" id="PR00105">
    <property type="entry name" value="C5METTRFRASE"/>
</dbReference>
<keyword evidence="2 4" id="KW-0808">Transferase</keyword>
<sequence>MIDKERNSSFFSGSNGNDKPMKCLEFFAGIGGFHYALQSKQLDIIQNKYVNEVGLQVTVRALDINTVTNAIYKYNFPNTEIQQCNIQKLTTDYYDDYNADIWTMSPPCQPFTKHVSFHLSALHNCLSMKGLRKDIADHRCVVLKTICNALKAMKHPPRYIIAENVCGFETSDAHHLLKDTLMNLCYSFEEYIISPTEIGIPNSRPRYYLLAKLSNHCIIVPTINKIIRIWPVDDATIFRRKIIGEYLCNDANEDGSLIISREIIERFGNVMSFVTAYNFYSSCFTKAYYRYVAGTGPILLRFSKKIQDEKMSIEQLRNFVLSDNCKNLMHCQIRYFSWREMANLLGFPKTFLKPPDISTKQMYHALGNSITVSGVTLLIQHMLRM</sequence>
<feature type="active site" evidence="4">
    <location>
        <position position="108"/>
    </location>
</feature>
<dbReference type="GO" id="GO:0008168">
    <property type="term" value="F:methyltransferase activity"/>
    <property type="evidence" value="ECO:0007669"/>
    <property type="project" value="UniProtKB-KW"/>
</dbReference>
<keyword evidence="1 4" id="KW-0489">Methyltransferase</keyword>